<organism evidence="2 3">
    <name type="scientific">Tothia fuscella</name>
    <dbReference type="NCBI Taxonomy" id="1048955"/>
    <lineage>
        <taxon>Eukaryota</taxon>
        <taxon>Fungi</taxon>
        <taxon>Dikarya</taxon>
        <taxon>Ascomycota</taxon>
        <taxon>Pezizomycotina</taxon>
        <taxon>Dothideomycetes</taxon>
        <taxon>Pleosporomycetidae</taxon>
        <taxon>Venturiales</taxon>
        <taxon>Cylindrosympodiaceae</taxon>
        <taxon>Tothia</taxon>
    </lineage>
</organism>
<keyword evidence="1" id="KW-0732">Signal</keyword>
<name>A0A9P4U4V8_9PEZI</name>
<keyword evidence="3" id="KW-1185">Reference proteome</keyword>
<feature type="chain" id="PRO_5040114926" description="Secreted protein" evidence="1">
    <location>
        <begin position="17"/>
        <end position="70"/>
    </location>
</feature>
<protein>
    <recommendedName>
        <fullName evidence="4">Secreted protein</fullName>
    </recommendedName>
</protein>
<gene>
    <name evidence="2" type="ORF">EJ08DRAFT_142742</name>
</gene>
<proteinExistence type="predicted"/>
<dbReference type="Proteomes" id="UP000800235">
    <property type="component" value="Unassembled WGS sequence"/>
</dbReference>
<sequence>MCIKAMFLYFCSYTLGVEAVSSALSCYFSLHFSACPRMAACSLCLSVFNQSTSCSSPYHFSRLGHQNDHT</sequence>
<feature type="signal peptide" evidence="1">
    <location>
        <begin position="1"/>
        <end position="16"/>
    </location>
</feature>
<evidence type="ECO:0008006" key="4">
    <source>
        <dbReference type="Google" id="ProtNLM"/>
    </source>
</evidence>
<evidence type="ECO:0000313" key="2">
    <source>
        <dbReference type="EMBL" id="KAF2436327.1"/>
    </source>
</evidence>
<comment type="caution">
    <text evidence="2">The sequence shown here is derived from an EMBL/GenBank/DDBJ whole genome shotgun (WGS) entry which is preliminary data.</text>
</comment>
<evidence type="ECO:0000256" key="1">
    <source>
        <dbReference type="SAM" id="SignalP"/>
    </source>
</evidence>
<dbReference type="EMBL" id="MU007010">
    <property type="protein sequence ID" value="KAF2436327.1"/>
    <property type="molecule type" value="Genomic_DNA"/>
</dbReference>
<dbReference type="AlphaFoldDB" id="A0A9P4U4V8"/>
<evidence type="ECO:0000313" key="3">
    <source>
        <dbReference type="Proteomes" id="UP000800235"/>
    </source>
</evidence>
<reference evidence="2" key="1">
    <citation type="journal article" date="2020" name="Stud. Mycol.">
        <title>101 Dothideomycetes genomes: a test case for predicting lifestyles and emergence of pathogens.</title>
        <authorList>
            <person name="Haridas S."/>
            <person name="Albert R."/>
            <person name="Binder M."/>
            <person name="Bloem J."/>
            <person name="Labutti K."/>
            <person name="Salamov A."/>
            <person name="Andreopoulos B."/>
            <person name="Baker S."/>
            <person name="Barry K."/>
            <person name="Bills G."/>
            <person name="Bluhm B."/>
            <person name="Cannon C."/>
            <person name="Castanera R."/>
            <person name="Culley D."/>
            <person name="Daum C."/>
            <person name="Ezra D."/>
            <person name="Gonzalez J."/>
            <person name="Henrissat B."/>
            <person name="Kuo A."/>
            <person name="Liang C."/>
            <person name="Lipzen A."/>
            <person name="Lutzoni F."/>
            <person name="Magnuson J."/>
            <person name="Mondo S."/>
            <person name="Nolan M."/>
            <person name="Ohm R."/>
            <person name="Pangilinan J."/>
            <person name="Park H.-J."/>
            <person name="Ramirez L."/>
            <person name="Alfaro M."/>
            <person name="Sun H."/>
            <person name="Tritt A."/>
            <person name="Yoshinaga Y."/>
            <person name="Zwiers L.-H."/>
            <person name="Turgeon B."/>
            <person name="Goodwin S."/>
            <person name="Spatafora J."/>
            <person name="Crous P."/>
            <person name="Grigoriev I."/>
        </authorList>
    </citation>
    <scope>NUCLEOTIDE SEQUENCE</scope>
    <source>
        <strain evidence="2">CBS 130266</strain>
    </source>
</reference>
<accession>A0A9P4U4V8</accession>